<keyword evidence="3 5" id="KW-0500">Molybdenum</keyword>
<dbReference type="PANTHER" id="PTHR10192:SF5">
    <property type="entry name" value="GEPHYRIN"/>
    <property type="match status" value="1"/>
</dbReference>
<dbReference type="Pfam" id="PF00994">
    <property type="entry name" value="MoCF_biosynth"/>
    <property type="match status" value="1"/>
</dbReference>
<dbReference type="SUPFAM" id="SSF53218">
    <property type="entry name" value="Molybdenum cofactor biosynthesis proteins"/>
    <property type="match status" value="1"/>
</dbReference>
<feature type="domain" description="MoaB/Mog" evidence="7">
    <location>
        <begin position="180"/>
        <end position="305"/>
    </location>
</feature>
<dbReference type="InterPro" id="IPR038987">
    <property type="entry name" value="MoeA-like"/>
</dbReference>
<dbReference type="InterPro" id="IPR036425">
    <property type="entry name" value="MoaB/Mog-like_dom_sf"/>
</dbReference>
<dbReference type="SUPFAM" id="SSF63882">
    <property type="entry name" value="MoeA N-terminal region -like"/>
    <property type="match status" value="1"/>
</dbReference>
<reference evidence="8" key="2">
    <citation type="submission" date="2022-09" db="EMBL/GenBank/DDBJ databases">
        <title>Biosynthetic gene clusters of Dactylosporangioum fulvum.</title>
        <authorList>
            <person name="Caradec T."/>
        </authorList>
    </citation>
    <scope>NUCLEOTIDE SEQUENCE</scope>
    <source>
        <strain evidence="8">NRRL B-16292</strain>
    </source>
</reference>
<evidence type="ECO:0000256" key="6">
    <source>
        <dbReference type="SAM" id="MobiDB-lite"/>
    </source>
</evidence>
<evidence type="ECO:0000313" key="8">
    <source>
        <dbReference type="EMBL" id="UWP82358.1"/>
    </source>
</evidence>
<keyword evidence="5" id="KW-0501">Molybdenum cofactor biosynthesis</keyword>
<evidence type="ECO:0000256" key="1">
    <source>
        <dbReference type="ARBA" id="ARBA00002901"/>
    </source>
</evidence>
<evidence type="ECO:0000313" key="9">
    <source>
        <dbReference type="Proteomes" id="UP001059617"/>
    </source>
</evidence>
<dbReference type="EMBL" id="CP073720">
    <property type="protein sequence ID" value="UWP82358.1"/>
    <property type="molecule type" value="Genomic_DNA"/>
</dbReference>
<dbReference type="InterPro" id="IPR005110">
    <property type="entry name" value="MoeA_linker/N"/>
</dbReference>
<keyword evidence="9" id="KW-1185">Reference proteome</keyword>
<dbReference type="Gene3D" id="3.90.105.10">
    <property type="entry name" value="Molybdopterin biosynthesis moea protein, domain 2"/>
    <property type="match status" value="1"/>
</dbReference>
<feature type="region of interest" description="Disordered" evidence="6">
    <location>
        <begin position="274"/>
        <end position="335"/>
    </location>
</feature>
<evidence type="ECO:0000256" key="2">
    <source>
        <dbReference type="ARBA" id="ARBA00010763"/>
    </source>
</evidence>
<dbReference type="Pfam" id="PF03453">
    <property type="entry name" value="MoeA_N"/>
    <property type="match status" value="1"/>
</dbReference>
<evidence type="ECO:0000256" key="4">
    <source>
        <dbReference type="ARBA" id="ARBA00047317"/>
    </source>
</evidence>
<evidence type="ECO:0000256" key="3">
    <source>
        <dbReference type="ARBA" id="ARBA00022505"/>
    </source>
</evidence>
<protein>
    <recommendedName>
        <fullName evidence="5">Molybdopterin molybdenumtransferase</fullName>
        <ecNumber evidence="5">2.10.1.1</ecNumber>
    </recommendedName>
</protein>
<evidence type="ECO:0000259" key="7">
    <source>
        <dbReference type="SMART" id="SM00852"/>
    </source>
</evidence>
<evidence type="ECO:0000256" key="5">
    <source>
        <dbReference type="RuleBase" id="RU365090"/>
    </source>
</evidence>
<keyword evidence="5" id="KW-0460">Magnesium</keyword>
<proteinExistence type="inferred from homology"/>
<accession>A0ABY5VX44</accession>
<dbReference type="InterPro" id="IPR036135">
    <property type="entry name" value="MoeA_linker/N_sf"/>
</dbReference>
<dbReference type="Gene3D" id="2.170.190.11">
    <property type="entry name" value="Molybdopterin biosynthesis moea protein, domain 3"/>
    <property type="match status" value="1"/>
</dbReference>
<dbReference type="RefSeq" id="WP_259860130.1">
    <property type="nucleotide sequence ID" value="NZ_BAAAST010000033.1"/>
</dbReference>
<gene>
    <name evidence="8" type="ORF">Dfulv_46165</name>
</gene>
<dbReference type="SMART" id="SM00852">
    <property type="entry name" value="MoCF_biosynth"/>
    <property type="match status" value="1"/>
</dbReference>
<comment type="catalytic activity">
    <reaction evidence="4">
        <text>adenylyl-molybdopterin + molybdate = Mo-molybdopterin + AMP + H(+)</text>
        <dbReference type="Rhea" id="RHEA:35047"/>
        <dbReference type="ChEBI" id="CHEBI:15378"/>
        <dbReference type="ChEBI" id="CHEBI:36264"/>
        <dbReference type="ChEBI" id="CHEBI:62727"/>
        <dbReference type="ChEBI" id="CHEBI:71302"/>
        <dbReference type="ChEBI" id="CHEBI:456215"/>
        <dbReference type="EC" id="2.10.1.1"/>
    </reaction>
</comment>
<keyword evidence="5" id="KW-0808">Transferase</keyword>
<comment type="function">
    <text evidence="1 5">Catalyzes the insertion of molybdate into adenylated molybdopterin with the concomitant release of AMP.</text>
</comment>
<dbReference type="Gene3D" id="3.40.980.10">
    <property type="entry name" value="MoaB/Mog-like domain"/>
    <property type="match status" value="1"/>
</dbReference>
<dbReference type="Proteomes" id="UP001059617">
    <property type="component" value="Chromosome"/>
</dbReference>
<feature type="compositionally biased region" description="Low complexity" evidence="6">
    <location>
        <begin position="282"/>
        <end position="313"/>
    </location>
</feature>
<keyword evidence="5" id="KW-0479">Metal-binding</keyword>
<dbReference type="PANTHER" id="PTHR10192">
    <property type="entry name" value="MOLYBDOPTERIN BIOSYNTHESIS PROTEIN"/>
    <property type="match status" value="1"/>
</dbReference>
<dbReference type="EC" id="2.10.1.1" evidence="5"/>
<comment type="similarity">
    <text evidence="2 5">Belongs to the MoeA family.</text>
</comment>
<reference evidence="8" key="1">
    <citation type="submission" date="2021-04" db="EMBL/GenBank/DDBJ databases">
        <authorList>
            <person name="Hartkoorn R.C."/>
            <person name="Beaudoing E."/>
            <person name="Hot D."/>
        </authorList>
    </citation>
    <scope>NUCLEOTIDE SEQUENCE</scope>
    <source>
        <strain evidence="8">NRRL B-16292</strain>
    </source>
</reference>
<dbReference type="InterPro" id="IPR001453">
    <property type="entry name" value="MoaB/Mog_dom"/>
</dbReference>
<comment type="pathway">
    <text evidence="5">Cofactor biosynthesis; molybdopterin biosynthesis.</text>
</comment>
<name>A0ABY5VX44_9ACTN</name>
<organism evidence="8 9">
    <name type="scientific">Dactylosporangium fulvum</name>
    <dbReference type="NCBI Taxonomy" id="53359"/>
    <lineage>
        <taxon>Bacteria</taxon>
        <taxon>Bacillati</taxon>
        <taxon>Actinomycetota</taxon>
        <taxon>Actinomycetes</taxon>
        <taxon>Micromonosporales</taxon>
        <taxon>Micromonosporaceae</taxon>
        <taxon>Dactylosporangium</taxon>
    </lineage>
</organism>
<sequence>MLPTPHRQGQHRTMPWHTAYATARDTLRPLPAEETAVGAAVGRVVATSAYAVTPIPAFDTATMDGYAVAGEGPWTVTGRILAGQTTPVTHLHAGTAVEIATGAAVPDGTDAVLPYEHCHRDGSTVTGTLGARAHVRRLGEDRPVGSVIVPASRALTATAAAAADQTGIETLWTHRPPTVALLITGDEVITAGTPTRGQVRDTFTGLAAAVTARAGGHLHTVGQVADGPVDLHAALATATADVIVVTGSSSAGAADHLRTVLTTHQATWHVDGVACRPGHPQASPNSPTAGGSSASPATHTPASSPHSTSSNHSYALSPDNGQPHSRPCRPLALPA</sequence>
<comment type="cofactor">
    <cofactor evidence="5">
        <name>Mg(2+)</name>
        <dbReference type="ChEBI" id="CHEBI:18420"/>
    </cofactor>
</comment>